<evidence type="ECO:0000313" key="2">
    <source>
        <dbReference type="EMBL" id="RDE06191.1"/>
    </source>
</evidence>
<feature type="transmembrane region" description="Helical" evidence="1">
    <location>
        <begin position="43"/>
        <end position="61"/>
    </location>
</feature>
<accession>A0A369W2A3</accession>
<feature type="transmembrane region" description="Helical" evidence="1">
    <location>
        <begin position="7"/>
        <end position="31"/>
    </location>
</feature>
<dbReference type="AlphaFoldDB" id="A0A369W2A3"/>
<gene>
    <name evidence="2" type="ORF">DVW87_00140</name>
</gene>
<name>A0A369W2A3_9SPHN</name>
<keyword evidence="1" id="KW-0472">Membrane</keyword>
<evidence type="ECO:0000313" key="3">
    <source>
        <dbReference type="Proteomes" id="UP000253918"/>
    </source>
</evidence>
<dbReference type="Proteomes" id="UP000253918">
    <property type="component" value="Unassembled WGS sequence"/>
</dbReference>
<proteinExistence type="predicted"/>
<dbReference type="RefSeq" id="WP_114685773.1">
    <property type="nucleotide sequence ID" value="NZ_QQNB01000001.1"/>
</dbReference>
<sequence>MSDPARFRYFALALTRIAGSLGAVLGVVLIARADSWPPKVLGVAIVLSALYMVAVVPRALAHRWRSSGQ</sequence>
<keyword evidence="1" id="KW-1133">Transmembrane helix</keyword>
<dbReference type="EMBL" id="QQNB01000001">
    <property type="protein sequence ID" value="RDE06191.1"/>
    <property type="molecule type" value="Genomic_DNA"/>
</dbReference>
<organism evidence="2 3">
    <name type="scientific">Sphingomonas aracearum</name>
    <dbReference type="NCBI Taxonomy" id="2283317"/>
    <lineage>
        <taxon>Bacteria</taxon>
        <taxon>Pseudomonadati</taxon>
        <taxon>Pseudomonadota</taxon>
        <taxon>Alphaproteobacteria</taxon>
        <taxon>Sphingomonadales</taxon>
        <taxon>Sphingomonadaceae</taxon>
        <taxon>Sphingomonas</taxon>
    </lineage>
</organism>
<dbReference type="OrthoDB" id="7410112at2"/>
<keyword evidence="3" id="KW-1185">Reference proteome</keyword>
<protein>
    <submittedName>
        <fullName evidence="2">Uncharacterized protein</fullName>
    </submittedName>
</protein>
<keyword evidence="1" id="KW-0812">Transmembrane</keyword>
<evidence type="ECO:0000256" key="1">
    <source>
        <dbReference type="SAM" id="Phobius"/>
    </source>
</evidence>
<reference evidence="2 3" key="1">
    <citation type="submission" date="2018-07" db="EMBL/GenBank/DDBJ databases">
        <title>a novel species of Sphingomonas isolated from the rhizosphere soil of Araceae plant.</title>
        <authorList>
            <person name="Zhiyong W."/>
            <person name="Qinglan Z."/>
            <person name="Zhiwei F."/>
            <person name="Ding X."/>
            <person name="Gejiao W."/>
            <person name="Shixue Z."/>
        </authorList>
    </citation>
    <scope>NUCLEOTIDE SEQUENCE [LARGE SCALE GENOMIC DNA]</scope>
    <source>
        <strain evidence="2 3">WZY 27</strain>
    </source>
</reference>
<comment type="caution">
    <text evidence="2">The sequence shown here is derived from an EMBL/GenBank/DDBJ whole genome shotgun (WGS) entry which is preliminary data.</text>
</comment>